<dbReference type="RefSeq" id="XP_037143014.1">
    <property type="nucleotide sequence ID" value="XM_037287119.1"/>
</dbReference>
<organism evidence="2 3">
    <name type="scientific">Zygotorulaspora mrakii</name>
    <name type="common">Zygosaccharomyces mrakii</name>
    <dbReference type="NCBI Taxonomy" id="42260"/>
    <lineage>
        <taxon>Eukaryota</taxon>
        <taxon>Fungi</taxon>
        <taxon>Dikarya</taxon>
        <taxon>Ascomycota</taxon>
        <taxon>Saccharomycotina</taxon>
        <taxon>Saccharomycetes</taxon>
        <taxon>Saccharomycetales</taxon>
        <taxon>Saccharomycetaceae</taxon>
        <taxon>Zygotorulaspora</taxon>
    </lineage>
</organism>
<gene>
    <name evidence="2" type="ORF">HG535_0B03250</name>
</gene>
<dbReference type="InterPro" id="IPR029063">
    <property type="entry name" value="SAM-dependent_MTases_sf"/>
</dbReference>
<accession>A0A7H9AYE1</accession>
<keyword evidence="3" id="KW-1185">Reference proteome</keyword>
<feature type="compositionally biased region" description="Polar residues" evidence="1">
    <location>
        <begin position="524"/>
        <end position="538"/>
    </location>
</feature>
<feature type="compositionally biased region" description="Basic and acidic residues" evidence="1">
    <location>
        <begin position="38"/>
        <end position="50"/>
    </location>
</feature>
<dbReference type="AlphaFoldDB" id="A0A7H9AYE1"/>
<dbReference type="SUPFAM" id="SSF53335">
    <property type="entry name" value="S-adenosyl-L-methionine-dependent methyltransferases"/>
    <property type="match status" value="1"/>
</dbReference>
<feature type="region of interest" description="Disordered" evidence="1">
    <location>
        <begin position="106"/>
        <end position="175"/>
    </location>
</feature>
<feature type="region of interest" description="Disordered" evidence="1">
    <location>
        <begin position="524"/>
        <end position="589"/>
    </location>
</feature>
<protein>
    <submittedName>
        <fullName evidence="2">Uncharacterized protein</fullName>
    </submittedName>
</protein>
<feature type="region of interest" description="Disordered" evidence="1">
    <location>
        <begin position="1"/>
        <end position="50"/>
    </location>
</feature>
<dbReference type="EMBL" id="CP058605">
    <property type="protein sequence ID" value="QLG71286.1"/>
    <property type="molecule type" value="Genomic_DNA"/>
</dbReference>
<evidence type="ECO:0000256" key="1">
    <source>
        <dbReference type="SAM" id="MobiDB-lite"/>
    </source>
</evidence>
<evidence type="ECO:0000313" key="2">
    <source>
        <dbReference type="EMBL" id="QLG71286.1"/>
    </source>
</evidence>
<feature type="compositionally biased region" description="Basic residues" evidence="1">
    <location>
        <begin position="541"/>
        <end position="551"/>
    </location>
</feature>
<reference evidence="2 3" key="1">
    <citation type="submission" date="2020-07" db="EMBL/GenBank/DDBJ databases">
        <title>The yeast mating-type switching endonuclease HO is a domesticated member of an unorthodox homing genetic element family.</title>
        <authorList>
            <person name="Coughlan A.Y."/>
            <person name="Lombardi L."/>
            <person name="Braun-Galleani S."/>
            <person name="Martos A.R."/>
            <person name="Galeote V."/>
            <person name="Bigey F."/>
            <person name="Dequin S."/>
            <person name="Byrne K.P."/>
            <person name="Wolfe K.H."/>
        </authorList>
    </citation>
    <scope>NUCLEOTIDE SEQUENCE [LARGE SCALE GENOMIC DNA]</scope>
    <source>
        <strain evidence="2 3">NRRL Y-6702</strain>
    </source>
</reference>
<feature type="compositionally biased region" description="Polar residues" evidence="1">
    <location>
        <begin position="24"/>
        <end position="37"/>
    </location>
</feature>
<dbReference type="OrthoDB" id="10256176at2759"/>
<evidence type="ECO:0000313" key="3">
    <source>
        <dbReference type="Proteomes" id="UP000509704"/>
    </source>
</evidence>
<sequence length="847" mass="95068">MASVIENTNENNKGEDSKRLSNALGDSSKIQMSTCGDSENREKNGGIEKIGRDIGLEAANQNKELDQERQSQQQVSKLQQDIESLKGENLTDPIVIKHLHDDLFPSNPQFDATKHNINSSEVPQDSSLPNSDSSKLLANAYSSKISDTSQSPPLNSHADFFGTSSSNRSASSTAGNKKSVSALSSSLDSHNYFNDFLDHDPEGANEQYHFVPASGIHGSTSKVVANQHRRKAWDWNLLPKVGASVLVRAHSFNVVFVPIDGEIKQILYNPTYNKNFRTMNIFVSFNLETTPKDSLVHSKKRLASFGNYITHYLKSRMYAYQCYPFFIQGSEEDTNSKTYASVNSSYDYAEIEAIISLWNMQAQKFYTNTNSSFFSSEVVQILLQRKAHARHKSTIQKTVLFQEKGSTAGEEKIVTECFDDIDILLLRPLADTQLGWQIAYDEPNLNIADYPLDLSPWRLREENSDKILGPHMDGTESSQVKIVSDESELDQVNRETAAEYLFDCMGRKIGTLSDDFAASSNQMGLNTTEENQSKASTESTKKKHSVSRPAKRSGLANLFKRKHTATTSETLVGTAESDSTESKNRSKRTQSIQNSWLEDYFSRSLGNYKRVGLSTQYYLPEDITTSKSHAPTDDEISEAKKAFLFSKESLQIRLPFADNMIPTIYAPWVWSCLSYNKWKPLLREMYRCIIPGGFALSAVYDLKIANTFTSCADDPVHEFPSTLERDKTFDAITLKAMNDGVHIFPTKHFVQAFKSVGFSNVKFSLLSLKTGDFSTEMGCLNELSSQIVWDILLRKEGSDPNKPPKDTNPTTLFQRYTKEHMGKIDENAGCFRVLLIVGQKLNKNIHA</sequence>
<dbReference type="Proteomes" id="UP000509704">
    <property type="component" value="Chromosome 2"/>
</dbReference>
<feature type="compositionally biased region" description="Polar residues" evidence="1">
    <location>
        <begin position="106"/>
        <end position="154"/>
    </location>
</feature>
<feature type="compositionally biased region" description="Polar residues" evidence="1">
    <location>
        <begin position="1"/>
        <end position="11"/>
    </location>
</feature>
<proteinExistence type="predicted"/>
<dbReference type="KEGG" id="zmk:HG535_0B03250"/>
<feature type="compositionally biased region" description="Low complexity" evidence="1">
    <location>
        <begin position="160"/>
        <end position="175"/>
    </location>
</feature>
<name>A0A7H9AYE1_ZYGMR</name>
<dbReference type="GeneID" id="59234947"/>
<dbReference type="Gene3D" id="3.40.50.150">
    <property type="entry name" value="Vaccinia Virus protein VP39"/>
    <property type="match status" value="1"/>
</dbReference>